<dbReference type="Gene3D" id="2.60.120.370">
    <property type="entry name" value="YhcH/YjgK/YiaL"/>
    <property type="match status" value="1"/>
</dbReference>
<evidence type="ECO:0000313" key="1">
    <source>
        <dbReference type="EMBL" id="SDE72192.1"/>
    </source>
</evidence>
<dbReference type="Pfam" id="PF04074">
    <property type="entry name" value="DUF386"/>
    <property type="match status" value="1"/>
</dbReference>
<dbReference type="EMBL" id="FNAO01000007">
    <property type="protein sequence ID" value="SDE72192.1"/>
    <property type="molecule type" value="Genomic_DNA"/>
</dbReference>
<organism evidence="1 2">
    <name type="scientific">Pricia antarctica</name>
    <dbReference type="NCBI Taxonomy" id="641691"/>
    <lineage>
        <taxon>Bacteria</taxon>
        <taxon>Pseudomonadati</taxon>
        <taxon>Bacteroidota</taxon>
        <taxon>Flavobacteriia</taxon>
        <taxon>Flavobacteriales</taxon>
        <taxon>Flavobacteriaceae</taxon>
        <taxon>Pricia</taxon>
    </lineage>
</organism>
<proteinExistence type="predicted"/>
<dbReference type="STRING" id="641691.SAMN05421636_1073"/>
<evidence type="ECO:0000313" key="2">
    <source>
        <dbReference type="Proteomes" id="UP000199109"/>
    </source>
</evidence>
<dbReference type="OrthoDB" id="9792756at2"/>
<dbReference type="AlphaFoldDB" id="A0A1G7F8G5"/>
<dbReference type="PANTHER" id="PTHR34986:SF1">
    <property type="entry name" value="PROTEIN YIAL"/>
    <property type="match status" value="1"/>
</dbReference>
<dbReference type="InterPro" id="IPR037012">
    <property type="entry name" value="NanQ/TabA/YiaL_sf"/>
</dbReference>
<dbReference type="GO" id="GO:0005829">
    <property type="term" value="C:cytosol"/>
    <property type="evidence" value="ECO:0007669"/>
    <property type="project" value="TreeGrafter"/>
</dbReference>
<reference evidence="1 2" key="1">
    <citation type="submission" date="2016-10" db="EMBL/GenBank/DDBJ databases">
        <authorList>
            <person name="de Groot N.N."/>
        </authorList>
    </citation>
    <scope>NUCLEOTIDE SEQUENCE [LARGE SCALE GENOMIC DNA]</scope>
    <source>
        <strain evidence="1 2">DSM 23421</strain>
    </source>
</reference>
<dbReference type="PANTHER" id="PTHR34986">
    <property type="entry name" value="EVOLVED BETA-GALACTOSIDASE SUBUNIT BETA"/>
    <property type="match status" value="1"/>
</dbReference>
<gene>
    <name evidence="1" type="ORF">SAMN05421636_1073</name>
</gene>
<dbReference type="Proteomes" id="UP000199109">
    <property type="component" value="Unassembled WGS sequence"/>
</dbReference>
<keyword evidence="2" id="KW-1185">Reference proteome</keyword>
<protein>
    <submittedName>
        <fullName evidence="1">YhcH/YjgK/YiaL family protein</fullName>
    </submittedName>
</protein>
<sequence>MKTERHFKLTMIIFISFFLISFNTMAQKENNNVSKKTLQWYNGHDWLNGLQLKPHRSIDKKEFARQYRANKTGWDKAFEYLRTTDLEDIGPGTFQIDGKNVYVIITEGPGKSFEQGKWESHRHYSDIQYVIKGKEWMGIEPFTSLKLTEPYDGPKDIAFYTGEGKYYIGDPEQFFIFFPQDAHRPGIKVDNDAPVKKIVIKIRTGE</sequence>
<dbReference type="NCBIfam" id="TIGR00022">
    <property type="entry name" value="YhcH/YjgK/YiaL family protein"/>
    <property type="match status" value="1"/>
</dbReference>
<accession>A0A1G7F8G5</accession>
<name>A0A1G7F8G5_9FLAO</name>
<dbReference type="SUPFAM" id="SSF51197">
    <property type="entry name" value="Clavaminate synthase-like"/>
    <property type="match status" value="1"/>
</dbReference>
<dbReference type="InterPro" id="IPR004375">
    <property type="entry name" value="NanQ/TabA/YiaL"/>
</dbReference>